<dbReference type="EMBL" id="VJON01000010">
    <property type="protein sequence ID" value="TSE35156.1"/>
    <property type="molecule type" value="Genomic_DNA"/>
</dbReference>
<evidence type="ECO:0000256" key="1">
    <source>
        <dbReference type="SAM" id="SignalP"/>
    </source>
</evidence>
<accession>A0A554XH48</accession>
<dbReference type="Proteomes" id="UP000318294">
    <property type="component" value="Unassembled WGS sequence"/>
</dbReference>
<evidence type="ECO:0000313" key="3">
    <source>
        <dbReference type="Proteomes" id="UP000318294"/>
    </source>
</evidence>
<organism evidence="2 3">
    <name type="scientific">Tepidimonas charontis</name>
    <dbReference type="NCBI Taxonomy" id="2267262"/>
    <lineage>
        <taxon>Bacteria</taxon>
        <taxon>Pseudomonadati</taxon>
        <taxon>Pseudomonadota</taxon>
        <taxon>Betaproteobacteria</taxon>
        <taxon>Burkholderiales</taxon>
        <taxon>Tepidimonas</taxon>
    </lineage>
</organism>
<sequence length="202" mass="21948">MKKHIIALALTVSAAAVNAGAAVSFYCNGYYPAGRVTLSISDAGHPGFVAVVAEAQSGEGGAFLSSSGEWVYDRMPWRHEYQEFASLPASISIDFCIPAMTYEEYGGERLSCNASMTSAFSAGAKLWVTWGALTPEIQADVDQREATFQARNARLIAAGKEPRTFDKQRWIESAILRDARQKNAQYVGEVPYIDCTPPDYGS</sequence>
<proteinExistence type="predicted"/>
<evidence type="ECO:0000313" key="2">
    <source>
        <dbReference type="EMBL" id="TSE35156.1"/>
    </source>
</evidence>
<keyword evidence="3" id="KW-1185">Reference proteome</keyword>
<reference evidence="2 3" key="1">
    <citation type="submission" date="2019-07" db="EMBL/GenBank/DDBJ databases">
        <title>Tepidimonas charontis SPSP-6 draft genome.</title>
        <authorList>
            <person name="Da Costa M.S."/>
            <person name="Froufe H.J.C."/>
            <person name="Egas C."/>
            <person name="Albuquerque L."/>
        </authorList>
    </citation>
    <scope>NUCLEOTIDE SEQUENCE [LARGE SCALE GENOMIC DNA]</scope>
    <source>
        <strain evidence="2 3">SPSP-6</strain>
    </source>
</reference>
<dbReference type="AlphaFoldDB" id="A0A554XH48"/>
<feature type="signal peptide" evidence="1">
    <location>
        <begin position="1"/>
        <end position="21"/>
    </location>
</feature>
<protein>
    <submittedName>
        <fullName evidence="2">Uncharacterized protein</fullName>
    </submittedName>
</protein>
<keyword evidence="1" id="KW-0732">Signal</keyword>
<comment type="caution">
    <text evidence="2">The sequence shown here is derived from an EMBL/GenBank/DDBJ whole genome shotgun (WGS) entry which is preliminary data.</text>
</comment>
<dbReference type="OrthoDB" id="9150455at2"/>
<gene>
    <name evidence="2" type="ORF">Tchar_00945</name>
</gene>
<name>A0A554XH48_9BURK</name>
<feature type="chain" id="PRO_5021850846" evidence="1">
    <location>
        <begin position="22"/>
        <end position="202"/>
    </location>
</feature>
<dbReference type="RefSeq" id="WP_144327930.1">
    <property type="nucleotide sequence ID" value="NZ_VJON01000010.1"/>
</dbReference>